<comment type="caution">
    <text evidence="1">The sequence shown here is derived from an EMBL/GenBank/DDBJ whole genome shotgun (WGS) entry which is preliminary data.</text>
</comment>
<dbReference type="Proteomes" id="UP001163321">
    <property type="component" value="Chromosome 13"/>
</dbReference>
<reference evidence="1 2" key="1">
    <citation type="journal article" date="2022" name="bioRxiv">
        <title>The genome of the oomycete Peronosclerospora sorghi, a cosmopolitan pathogen of maize and sorghum, is inflated with dispersed pseudogenes.</title>
        <authorList>
            <person name="Fletcher K."/>
            <person name="Martin F."/>
            <person name="Isakeit T."/>
            <person name="Cavanaugh K."/>
            <person name="Magill C."/>
            <person name="Michelmore R."/>
        </authorList>
    </citation>
    <scope>NUCLEOTIDE SEQUENCE [LARGE SCALE GENOMIC DNA]</scope>
    <source>
        <strain evidence="1">P6</strain>
    </source>
</reference>
<organism evidence="1 2">
    <name type="scientific">Peronosclerospora sorghi</name>
    <dbReference type="NCBI Taxonomy" id="230839"/>
    <lineage>
        <taxon>Eukaryota</taxon>
        <taxon>Sar</taxon>
        <taxon>Stramenopiles</taxon>
        <taxon>Oomycota</taxon>
        <taxon>Peronosporomycetes</taxon>
        <taxon>Peronosporales</taxon>
        <taxon>Peronosporaceae</taxon>
        <taxon>Peronosclerospora</taxon>
    </lineage>
</organism>
<protein>
    <submittedName>
        <fullName evidence="1">Uncharacterized protein</fullName>
    </submittedName>
</protein>
<accession>A0ACC0WH97</accession>
<sequence length="95" mass="10805">MKQVSPERAYVLVDFYCGDDVQNLPNRDGITRKQPKDSGEHLLPLSLKERRKNKQVHKATLMLNAIFEMAVGLEELITLITTTMMTSCIADRLTL</sequence>
<evidence type="ECO:0000313" key="2">
    <source>
        <dbReference type="Proteomes" id="UP001163321"/>
    </source>
</evidence>
<evidence type="ECO:0000313" key="1">
    <source>
        <dbReference type="EMBL" id="KAI9918030.1"/>
    </source>
</evidence>
<keyword evidence="2" id="KW-1185">Reference proteome</keyword>
<name>A0ACC0WH97_9STRA</name>
<proteinExistence type="predicted"/>
<dbReference type="EMBL" id="CM047592">
    <property type="protein sequence ID" value="KAI9918030.1"/>
    <property type="molecule type" value="Genomic_DNA"/>
</dbReference>
<gene>
    <name evidence="1" type="ORF">PsorP6_012421</name>
</gene>